<organism evidence="1">
    <name type="scientific">marine metagenome</name>
    <dbReference type="NCBI Taxonomy" id="408172"/>
    <lineage>
        <taxon>unclassified sequences</taxon>
        <taxon>metagenomes</taxon>
        <taxon>ecological metagenomes</taxon>
    </lineage>
</organism>
<feature type="non-terminal residue" evidence="1">
    <location>
        <position position="127"/>
    </location>
</feature>
<sequence>MFKIKSISKYFFSIFNLSLDKLRNSYFKTNFYNQKISKEIPSKYIYKPSPHIINCLVFFKKKKKIENLHLSSIWKIDSNNQLEFKNLHNFLWLNTLDIKTSRVVTHNIIEDWIENNINFNEQTWKTE</sequence>
<name>A0A383AXT4_9ZZZZ</name>
<protein>
    <submittedName>
        <fullName evidence="1">Uncharacterized protein</fullName>
    </submittedName>
</protein>
<proteinExistence type="predicted"/>
<accession>A0A383AXT4</accession>
<reference evidence="1" key="1">
    <citation type="submission" date="2018-05" db="EMBL/GenBank/DDBJ databases">
        <authorList>
            <person name="Lanie J.A."/>
            <person name="Ng W.-L."/>
            <person name="Kazmierczak K.M."/>
            <person name="Andrzejewski T.M."/>
            <person name="Davidsen T.M."/>
            <person name="Wayne K.J."/>
            <person name="Tettelin H."/>
            <person name="Glass J.I."/>
            <person name="Rusch D."/>
            <person name="Podicherti R."/>
            <person name="Tsui H.-C.T."/>
            <person name="Winkler M.E."/>
        </authorList>
    </citation>
    <scope>NUCLEOTIDE SEQUENCE</scope>
</reference>
<gene>
    <name evidence="1" type="ORF">METZ01_LOCUS465366</name>
</gene>
<dbReference type="EMBL" id="UINC01195784">
    <property type="protein sequence ID" value="SVE12512.1"/>
    <property type="molecule type" value="Genomic_DNA"/>
</dbReference>
<evidence type="ECO:0000313" key="1">
    <source>
        <dbReference type="EMBL" id="SVE12512.1"/>
    </source>
</evidence>
<dbReference type="AlphaFoldDB" id="A0A383AXT4"/>